<evidence type="ECO:0000256" key="8">
    <source>
        <dbReference type="SAM" id="SignalP"/>
    </source>
</evidence>
<dbReference type="RefSeq" id="WP_083570535.1">
    <property type="nucleotide sequence ID" value="NZ_FQUM01000001.1"/>
</dbReference>
<dbReference type="SUPFAM" id="SSF49464">
    <property type="entry name" value="Carboxypeptidase regulatory domain-like"/>
    <property type="match status" value="1"/>
</dbReference>
<dbReference type="NCBIfam" id="TIGR04057">
    <property type="entry name" value="SusC_RagA_signa"/>
    <property type="match status" value="1"/>
</dbReference>
<keyword evidence="11" id="KW-1185">Reference proteome</keyword>
<dbReference type="NCBIfam" id="TIGR04056">
    <property type="entry name" value="OMP_RagA_SusC"/>
    <property type="match status" value="1"/>
</dbReference>
<sequence>MRKVLTILIFLFCGILAHAQNSVSGKVTDSSGEGIPGANIVIKGTTNGTVSDIDGNYTLNGIPSDAILQVSFIGYTTQDVQYSGQATLDVVLESDALSLEEVVVTGYGQSQNKRAISTAISTVSSKQIETVKQYRPESALQGAAPGIVVVQTSGSPGAPLTVRMRGIGTPNQSEPLYLVNGIQVPNLEYLNASDIKNISILKDAASAAIYGSRGGNGVVLVQTKSGRRNMPKPNVSVSGYYGFQNLAYKPDLMDKDQYIDYYNQSIDDVLAGGGTVNGRGKFTDSERAALPNTDWYDEVFEKNSPMQNYHFSVSDGGDKYSYELAAGYFGQDGMVGGEDDKSNYNRKNVRFSFDTDITSNLILKLGGDFTRVERNFLVENSGGTGTALMNYITAIPSIYPTRAENDELFNMGRQNPSPVYNGVPLNVLGAVTHPLWSIEITNRQAVQDVKLLSGSLNWNPVSGLDMNASYSYYQLDGLLRSFTPKASYPEQTFTTEGNVNYQESPYSTKRNQFEATAEYTFQNTSDHNLKILGGFSYIDSYIENPYVSGGYQNYTDYLTNDFDDVNFQLATDHSSFIYNPYPIFEDVLTSFFGRATYDYQQKYLLTASLRVDGSSKFGANERYGIFPAVSAGWVISEENFLQSSDNINLLKLRASWGVNGSDNLEPYRALSTVDANTSYGPNTGLALTGLANPNLKWEEIMQTNFGLDLNAFNNTLGITVDYYIKETSDILLAVGSPTYIGLNPAVDNVGSVKNSGFEFMTTYNKRYNNGFAWNASFNIGINENEVTSLGDNGQPLDGGFTGQLYADPITRTDVGHSISSFYGYEVEGIDAVGNLLFKDNDNSGNDKTRPNEGDKTYIGNPFPDFTYGINLGASVAGFDFSAFFYGSQGNDIFDATIRYDAIGSNRPSYYAKEGAPRSLVVSAAGDTNGENLVSDFHVKDGSFFRLKNATIGYTLPENVSKKVYSEKIRLYVSGQNLFTITGYDGVEPEIGEVAKGSSLDIGIDRGFYPQPITVIFGFQLNF</sequence>
<gene>
    <name evidence="10" type="ORF">SAMN05444274_101592</name>
</gene>
<reference evidence="10 11" key="1">
    <citation type="submission" date="2016-11" db="EMBL/GenBank/DDBJ databases">
        <authorList>
            <person name="Jaros S."/>
            <person name="Januszkiewicz K."/>
            <person name="Wedrychowicz H."/>
        </authorList>
    </citation>
    <scope>NUCLEOTIDE SEQUENCE [LARGE SCALE GENOMIC DNA]</scope>
    <source>
        <strain evidence="10 11">DSM 26910</strain>
    </source>
</reference>
<evidence type="ECO:0000256" key="7">
    <source>
        <dbReference type="PROSITE-ProRule" id="PRU01360"/>
    </source>
</evidence>
<dbReference type="FunFam" id="2.60.40.1120:FF:000003">
    <property type="entry name" value="Outer membrane protein Omp121"/>
    <property type="match status" value="1"/>
</dbReference>
<evidence type="ECO:0000256" key="1">
    <source>
        <dbReference type="ARBA" id="ARBA00004571"/>
    </source>
</evidence>
<keyword evidence="6 7" id="KW-0998">Cell outer membrane</keyword>
<evidence type="ECO:0000313" key="11">
    <source>
        <dbReference type="Proteomes" id="UP000184164"/>
    </source>
</evidence>
<evidence type="ECO:0000256" key="2">
    <source>
        <dbReference type="ARBA" id="ARBA00022448"/>
    </source>
</evidence>
<evidence type="ECO:0000313" key="10">
    <source>
        <dbReference type="EMBL" id="SHE52417.1"/>
    </source>
</evidence>
<name>A0A1M4U745_9BACT</name>
<keyword evidence="2 7" id="KW-0813">Transport</keyword>
<dbReference type="SUPFAM" id="SSF56935">
    <property type="entry name" value="Porins"/>
    <property type="match status" value="1"/>
</dbReference>
<keyword evidence="3 7" id="KW-1134">Transmembrane beta strand</keyword>
<feature type="signal peptide" evidence="8">
    <location>
        <begin position="1"/>
        <end position="19"/>
    </location>
</feature>
<dbReference type="InterPro" id="IPR008969">
    <property type="entry name" value="CarboxyPept-like_regulatory"/>
</dbReference>
<protein>
    <submittedName>
        <fullName evidence="10">TonB-linked outer membrane protein, SusC/RagA family</fullName>
    </submittedName>
</protein>
<keyword evidence="8" id="KW-0732">Signal</keyword>
<keyword evidence="5 7" id="KW-0472">Membrane</keyword>
<dbReference type="Proteomes" id="UP000184164">
    <property type="component" value="Unassembled WGS sequence"/>
</dbReference>
<feature type="domain" description="TonB-dependent receptor plug" evidence="9">
    <location>
        <begin position="113"/>
        <end position="218"/>
    </location>
</feature>
<dbReference type="Gene3D" id="2.60.40.1120">
    <property type="entry name" value="Carboxypeptidase-like, regulatory domain"/>
    <property type="match status" value="1"/>
</dbReference>
<dbReference type="Gene3D" id="2.40.170.20">
    <property type="entry name" value="TonB-dependent receptor, beta-barrel domain"/>
    <property type="match status" value="1"/>
</dbReference>
<feature type="chain" id="PRO_5009907683" evidence="8">
    <location>
        <begin position="20"/>
        <end position="1022"/>
    </location>
</feature>
<evidence type="ECO:0000259" key="9">
    <source>
        <dbReference type="Pfam" id="PF07715"/>
    </source>
</evidence>
<evidence type="ECO:0000256" key="4">
    <source>
        <dbReference type="ARBA" id="ARBA00022692"/>
    </source>
</evidence>
<evidence type="ECO:0000256" key="3">
    <source>
        <dbReference type="ARBA" id="ARBA00022452"/>
    </source>
</evidence>
<comment type="subcellular location">
    <subcellularLocation>
        <location evidence="1 7">Cell outer membrane</location>
        <topology evidence="1 7">Multi-pass membrane protein</topology>
    </subcellularLocation>
</comment>
<dbReference type="InterPro" id="IPR023996">
    <property type="entry name" value="TonB-dep_OMP_SusC/RagA"/>
</dbReference>
<keyword evidence="4 7" id="KW-0812">Transmembrane</keyword>
<accession>A0A1M4U745</accession>
<dbReference type="Gene3D" id="2.170.130.10">
    <property type="entry name" value="TonB-dependent receptor, plug domain"/>
    <property type="match status" value="1"/>
</dbReference>
<dbReference type="InterPro" id="IPR023997">
    <property type="entry name" value="TonB-dep_OMP_SusC/RagA_CS"/>
</dbReference>
<dbReference type="InterPro" id="IPR039426">
    <property type="entry name" value="TonB-dep_rcpt-like"/>
</dbReference>
<dbReference type="EMBL" id="FQUM01000001">
    <property type="protein sequence ID" value="SHE52417.1"/>
    <property type="molecule type" value="Genomic_DNA"/>
</dbReference>
<dbReference type="AlphaFoldDB" id="A0A1M4U745"/>
<dbReference type="OrthoDB" id="1109428at2"/>
<proteinExistence type="inferred from homology"/>
<dbReference type="Pfam" id="PF07715">
    <property type="entry name" value="Plug"/>
    <property type="match status" value="1"/>
</dbReference>
<dbReference type="InterPro" id="IPR012910">
    <property type="entry name" value="Plug_dom"/>
</dbReference>
<evidence type="ECO:0000256" key="5">
    <source>
        <dbReference type="ARBA" id="ARBA00023136"/>
    </source>
</evidence>
<dbReference type="InterPro" id="IPR036942">
    <property type="entry name" value="Beta-barrel_TonB_sf"/>
</dbReference>
<dbReference type="InterPro" id="IPR037066">
    <property type="entry name" value="Plug_dom_sf"/>
</dbReference>
<comment type="similarity">
    <text evidence="7">Belongs to the TonB-dependent receptor family.</text>
</comment>
<organism evidence="10 11">
    <name type="scientific">Mariniphaga anaerophila</name>
    <dbReference type="NCBI Taxonomy" id="1484053"/>
    <lineage>
        <taxon>Bacteria</taxon>
        <taxon>Pseudomonadati</taxon>
        <taxon>Bacteroidota</taxon>
        <taxon>Bacteroidia</taxon>
        <taxon>Marinilabiliales</taxon>
        <taxon>Prolixibacteraceae</taxon>
        <taxon>Mariniphaga</taxon>
    </lineage>
</organism>
<dbReference type="Pfam" id="PF13715">
    <property type="entry name" value="CarbopepD_reg_2"/>
    <property type="match status" value="1"/>
</dbReference>
<evidence type="ECO:0000256" key="6">
    <source>
        <dbReference type="ARBA" id="ARBA00023237"/>
    </source>
</evidence>
<dbReference type="GO" id="GO:0009279">
    <property type="term" value="C:cell outer membrane"/>
    <property type="evidence" value="ECO:0007669"/>
    <property type="project" value="UniProtKB-SubCell"/>
</dbReference>
<dbReference type="PROSITE" id="PS52016">
    <property type="entry name" value="TONB_DEPENDENT_REC_3"/>
    <property type="match status" value="1"/>
</dbReference>
<dbReference type="STRING" id="1484053.SAMN05444274_101592"/>